<dbReference type="Proteomes" id="UP000807469">
    <property type="component" value="Unassembled WGS sequence"/>
</dbReference>
<evidence type="ECO:0000313" key="2">
    <source>
        <dbReference type="EMBL" id="KAF9470873.1"/>
    </source>
</evidence>
<dbReference type="AlphaFoldDB" id="A0A9P6CSS6"/>
<name>A0A9P6CSS6_9AGAR</name>
<protein>
    <submittedName>
        <fullName evidence="2">Uncharacterized protein</fullName>
    </submittedName>
</protein>
<proteinExistence type="predicted"/>
<gene>
    <name evidence="2" type="ORF">BDN70DRAFT_901778</name>
</gene>
<evidence type="ECO:0000256" key="1">
    <source>
        <dbReference type="SAM" id="MobiDB-lite"/>
    </source>
</evidence>
<keyword evidence="3" id="KW-1185">Reference proteome</keyword>
<evidence type="ECO:0000313" key="3">
    <source>
        <dbReference type="Proteomes" id="UP000807469"/>
    </source>
</evidence>
<organism evidence="2 3">
    <name type="scientific">Pholiota conissans</name>
    <dbReference type="NCBI Taxonomy" id="109636"/>
    <lineage>
        <taxon>Eukaryota</taxon>
        <taxon>Fungi</taxon>
        <taxon>Dikarya</taxon>
        <taxon>Basidiomycota</taxon>
        <taxon>Agaricomycotina</taxon>
        <taxon>Agaricomycetes</taxon>
        <taxon>Agaricomycetidae</taxon>
        <taxon>Agaricales</taxon>
        <taxon>Agaricineae</taxon>
        <taxon>Strophariaceae</taxon>
        <taxon>Pholiota</taxon>
    </lineage>
</organism>
<feature type="region of interest" description="Disordered" evidence="1">
    <location>
        <begin position="1"/>
        <end position="26"/>
    </location>
</feature>
<sequence>MNIELKGSTSAKSANRRKVSKGDRTDTKCGQRYGLALALTWPMQWIMRSSVPVESCDERVDDAHERTVEAEGCVMGRGRKAAGKKWGAAANMPGGEAIIGGHGRKVTQRGLGELQLALEHSEVAASDSASVVGHCSQRNTQRLHNVVTSLEMSSVSSFVTVMGANAFEALKRREK</sequence>
<reference evidence="2" key="1">
    <citation type="submission" date="2020-11" db="EMBL/GenBank/DDBJ databases">
        <authorList>
            <consortium name="DOE Joint Genome Institute"/>
            <person name="Ahrendt S."/>
            <person name="Riley R."/>
            <person name="Andreopoulos W."/>
            <person name="Labutti K."/>
            <person name="Pangilinan J."/>
            <person name="Ruiz-Duenas F.J."/>
            <person name="Barrasa J.M."/>
            <person name="Sanchez-Garcia M."/>
            <person name="Camarero S."/>
            <person name="Miyauchi S."/>
            <person name="Serrano A."/>
            <person name="Linde D."/>
            <person name="Babiker R."/>
            <person name="Drula E."/>
            <person name="Ayuso-Fernandez I."/>
            <person name="Pacheco R."/>
            <person name="Padilla G."/>
            <person name="Ferreira P."/>
            <person name="Barriuso J."/>
            <person name="Kellner H."/>
            <person name="Castanera R."/>
            <person name="Alfaro M."/>
            <person name="Ramirez L."/>
            <person name="Pisabarro A.G."/>
            <person name="Kuo A."/>
            <person name="Tritt A."/>
            <person name="Lipzen A."/>
            <person name="He G."/>
            <person name="Yan M."/>
            <person name="Ng V."/>
            <person name="Cullen D."/>
            <person name="Martin F."/>
            <person name="Rosso M.-N."/>
            <person name="Henrissat B."/>
            <person name="Hibbett D."/>
            <person name="Martinez A.T."/>
            <person name="Grigoriev I.V."/>
        </authorList>
    </citation>
    <scope>NUCLEOTIDE SEQUENCE</scope>
    <source>
        <strain evidence="2">CIRM-BRFM 674</strain>
    </source>
</reference>
<comment type="caution">
    <text evidence="2">The sequence shown here is derived from an EMBL/GenBank/DDBJ whole genome shotgun (WGS) entry which is preliminary data.</text>
</comment>
<dbReference type="EMBL" id="MU155823">
    <property type="protein sequence ID" value="KAF9470873.1"/>
    <property type="molecule type" value="Genomic_DNA"/>
</dbReference>
<accession>A0A9P6CSS6</accession>